<protein>
    <recommendedName>
        <fullName evidence="4">Pilus assembly protein PilB</fullName>
    </recommendedName>
</protein>
<dbReference type="Proteomes" id="UP000032047">
    <property type="component" value="Unassembled WGS sequence"/>
</dbReference>
<accession>A0A0D0GW25</accession>
<evidence type="ECO:0000313" key="2">
    <source>
        <dbReference type="EMBL" id="KIP19951.1"/>
    </source>
</evidence>
<comment type="caution">
    <text evidence="2">The sequence shown here is derived from an EMBL/GenBank/DDBJ whole genome shotgun (WGS) entry which is preliminary data.</text>
</comment>
<name>A0A0D0GW25_9BACL</name>
<feature type="transmembrane region" description="Helical" evidence="1">
    <location>
        <begin position="81"/>
        <end position="99"/>
    </location>
</feature>
<feature type="transmembrane region" description="Helical" evidence="1">
    <location>
        <begin position="47"/>
        <end position="69"/>
    </location>
</feature>
<sequence length="127" mass="14638">MKKSYKVMILLLPIIVALVTTLSVQFIEGTLKSELLHFTMFENLMMFTMIFLTIYLFTIAFVVPINIYITKKIDNKLISFVLFNIVGLILIGCVDIWVLKNFELKSLYLIFPLFAVLSLFQSNSKSV</sequence>
<evidence type="ECO:0008006" key="4">
    <source>
        <dbReference type="Google" id="ProtNLM"/>
    </source>
</evidence>
<keyword evidence="1" id="KW-1133">Transmembrane helix</keyword>
<dbReference type="AlphaFoldDB" id="A0A0D0GW25"/>
<keyword evidence="3" id="KW-1185">Reference proteome</keyword>
<feature type="transmembrane region" description="Helical" evidence="1">
    <location>
        <begin position="7"/>
        <end position="27"/>
    </location>
</feature>
<organism evidence="2 3">
    <name type="scientific">Anoxybacillus ayderensis</name>
    <dbReference type="NCBI Taxonomy" id="265546"/>
    <lineage>
        <taxon>Bacteria</taxon>
        <taxon>Bacillati</taxon>
        <taxon>Bacillota</taxon>
        <taxon>Bacilli</taxon>
        <taxon>Bacillales</taxon>
        <taxon>Anoxybacillaceae</taxon>
        <taxon>Anoxybacillus</taxon>
    </lineage>
</organism>
<dbReference type="EMBL" id="JXTG01000034">
    <property type="protein sequence ID" value="KIP19951.1"/>
    <property type="molecule type" value="Genomic_DNA"/>
</dbReference>
<keyword evidence="1" id="KW-0812">Transmembrane</keyword>
<gene>
    <name evidence="2" type="ORF">JV16_02909</name>
</gene>
<proteinExistence type="predicted"/>
<evidence type="ECO:0000313" key="3">
    <source>
        <dbReference type="Proteomes" id="UP000032047"/>
    </source>
</evidence>
<evidence type="ECO:0000256" key="1">
    <source>
        <dbReference type="SAM" id="Phobius"/>
    </source>
</evidence>
<keyword evidence="1" id="KW-0472">Membrane</keyword>
<reference evidence="2 3" key="1">
    <citation type="submission" date="2015-01" db="EMBL/GenBank/DDBJ databases">
        <title>Genome sequence of Anoxybacillus ayderensis strain AB04.</title>
        <authorList>
            <person name="Belduz A.O."/>
            <person name="Canakci S."/>
            <person name="Chan K.-G."/>
            <person name="Kahar U.M."/>
            <person name="Yaakob A.S."/>
            <person name="Chan C.S."/>
            <person name="Goh K.M."/>
        </authorList>
    </citation>
    <scope>NUCLEOTIDE SEQUENCE [LARGE SCALE GENOMIC DNA]</scope>
    <source>
        <strain evidence="2 3">AB04</strain>
    </source>
</reference>